<evidence type="ECO:0000256" key="3">
    <source>
        <dbReference type="ARBA" id="ARBA00022989"/>
    </source>
</evidence>
<evidence type="ECO:0000256" key="4">
    <source>
        <dbReference type="ARBA" id="ARBA00023136"/>
    </source>
</evidence>
<feature type="transmembrane region" description="Helical" evidence="6">
    <location>
        <begin position="69"/>
        <end position="94"/>
    </location>
</feature>
<feature type="transmembrane region" description="Helical" evidence="6">
    <location>
        <begin position="44"/>
        <end position="63"/>
    </location>
</feature>
<dbReference type="PANTHER" id="PTHR23501">
    <property type="entry name" value="MAJOR FACILITATOR SUPERFAMILY"/>
    <property type="match status" value="1"/>
</dbReference>
<sequence>MPRIPDDFNSLDNVGWYGSAFMLTACTFRLPFGRVYTFFSPKWTFLTLVAVFEIGSVVCGAAPNSTALIVGRAIAGLGSAGIMSGAIILMISVLPLRARPKWQGAFGAVFGAASVIGPLIGGAFTTNVTWRWCFYINLPIRGLAMIIIAFILKPTPPATPSLTTKQKIAMLDLPGEFFLLPCIICLLLALQWGGSTYAWSDGRIIALLTLFAFCLVAFILVQWRMPNTATISARIVKNRSMISAQWFVLCLSSAMMIVIYYIPFWFQAIKGRSAVQSGVNTPPMILALVVRSIMSGALVNKLGYYTPLAIVSSVVLPVGAGLVYAWGVDTPSRKWIGYQVIFGIGTGLGMQAGSLAAQTTLSEKDVPIGVSLMFFWQQLGGAVFGSVGQNVLQNNLIKGLVKVVPGRDPMEVVNSGATVLRNIVPVNDLSEVLKVYNQSLRQVFMISVIVGSLSLLGSAILEWRSTKGKQGPTETAQEQKTVEPQAEHGAVESIS</sequence>
<feature type="transmembrane region" description="Helical" evidence="6">
    <location>
        <begin position="134"/>
        <end position="152"/>
    </location>
</feature>
<dbReference type="PANTHER" id="PTHR23501:SF201">
    <property type="entry name" value="MFS AFLATOXIN EFFLUX PUMP"/>
    <property type="match status" value="1"/>
</dbReference>
<reference evidence="8" key="1">
    <citation type="submission" date="2023-08" db="EMBL/GenBank/DDBJ databases">
        <title>Black Yeasts Isolated from many extreme environments.</title>
        <authorList>
            <person name="Coleine C."/>
            <person name="Stajich J.E."/>
            <person name="Selbmann L."/>
        </authorList>
    </citation>
    <scope>NUCLEOTIDE SEQUENCE</scope>
    <source>
        <strain evidence="8">CCFEE 5401</strain>
    </source>
</reference>
<dbReference type="InterPro" id="IPR020846">
    <property type="entry name" value="MFS_dom"/>
</dbReference>
<feature type="transmembrane region" description="Helical" evidence="6">
    <location>
        <begin position="302"/>
        <end position="324"/>
    </location>
</feature>
<keyword evidence="2 6" id="KW-0812">Transmembrane</keyword>
<dbReference type="InterPro" id="IPR011701">
    <property type="entry name" value="MFS"/>
</dbReference>
<dbReference type="Proteomes" id="UP001310890">
    <property type="component" value="Unassembled WGS sequence"/>
</dbReference>
<dbReference type="Gene3D" id="1.20.1250.20">
    <property type="entry name" value="MFS general substrate transporter like domains"/>
    <property type="match status" value="1"/>
</dbReference>
<feature type="transmembrane region" description="Helical" evidence="6">
    <location>
        <begin position="336"/>
        <end position="356"/>
    </location>
</feature>
<protein>
    <recommendedName>
        <fullName evidence="7">Major facilitator superfamily (MFS) profile domain-containing protein</fullName>
    </recommendedName>
</protein>
<dbReference type="InterPro" id="IPR036259">
    <property type="entry name" value="MFS_trans_sf"/>
</dbReference>
<feature type="transmembrane region" description="Helical" evidence="6">
    <location>
        <begin position="173"/>
        <end position="192"/>
    </location>
</feature>
<keyword evidence="4 6" id="KW-0472">Membrane</keyword>
<evidence type="ECO:0000256" key="1">
    <source>
        <dbReference type="ARBA" id="ARBA00004141"/>
    </source>
</evidence>
<feature type="compositionally biased region" description="Basic and acidic residues" evidence="5">
    <location>
        <begin position="485"/>
        <end position="495"/>
    </location>
</feature>
<comment type="caution">
    <text evidence="8">The sequence shown here is derived from an EMBL/GenBank/DDBJ whole genome shotgun (WGS) entry which is preliminary data.</text>
</comment>
<feature type="transmembrane region" description="Helical" evidence="6">
    <location>
        <begin position="106"/>
        <end position="128"/>
    </location>
</feature>
<dbReference type="Pfam" id="PF07690">
    <property type="entry name" value="MFS_1"/>
    <property type="match status" value="1"/>
</dbReference>
<feature type="transmembrane region" description="Helical" evidence="6">
    <location>
        <begin position="244"/>
        <end position="262"/>
    </location>
</feature>
<keyword evidence="3 6" id="KW-1133">Transmembrane helix</keyword>
<evidence type="ECO:0000256" key="6">
    <source>
        <dbReference type="SAM" id="Phobius"/>
    </source>
</evidence>
<dbReference type="GO" id="GO:0005886">
    <property type="term" value="C:plasma membrane"/>
    <property type="evidence" value="ECO:0007669"/>
    <property type="project" value="TreeGrafter"/>
</dbReference>
<comment type="subcellular location">
    <subcellularLocation>
        <location evidence="1">Membrane</location>
        <topology evidence="1">Multi-pass membrane protein</topology>
    </subcellularLocation>
</comment>
<gene>
    <name evidence="8" type="ORF">LTR62_006229</name>
</gene>
<dbReference type="PROSITE" id="PS51257">
    <property type="entry name" value="PROKAR_LIPOPROTEIN"/>
    <property type="match status" value="1"/>
</dbReference>
<dbReference type="PROSITE" id="PS50850">
    <property type="entry name" value="MFS"/>
    <property type="match status" value="1"/>
</dbReference>
<name>A0AAN7TER6_9PEZI</name>
<dbReference type="EMBL" id="JAVRRL010000052">
    <property type="protein sequence ID" value="KAK5110233.1"/>
    <property type="molecule type" value="Genomic_DNA"/>
</dbReference>
<dbReference type="FunFam" id="1.20.1250.20:FF:000196">
    <property type="entry name" value="MFS toxin efflux pump (AflT)"/>
    <property type="match status" value="1"/>
</dbReference>
<feature type="domain" description="Major facilitator superfamily (MFS) profile" evidence="7">
    <location>
        <begin position="1"/>
        <end position="466"/>
    </location>
</feature>
<evidence type="ECO:0000256" key="5">
    <source>
        <dbReference type="SAM" id="MobiDB-lite"/>
    </source>
</evidence>
<evidence type="ECO:0000313" key="8">
    <source>
        <dbReference type="EMBL" id="KAK5110233.1"/>
    </source>
</evidence>
<dbReference type="CDD" id="cd17502">
    <property type="entry name" value="MFS_Azr1_MDR_like"/>
    <property type="match status" value="1"/>
</dbReference>
<accession>A0AAN7TER6</accession>
<evidence type="ECO:0000256" key="2">
    <source>
        <dbReference type="ARBA" id="ARBA00022692"/>
    </source>
</evidence>
<feature type="transmembrane region" description="Helical" evidence="6">
    <location>
        <begin position="204"/>
        <end position="223"/>
    </location>
</feature>
<feature type="region of interest" description="Disordered" evidence="5">
    <location>
        <begin position="467"/>
        <end position="495"/>
    </location>
</feature>
<evidence type="ECO:0000259" key="7">
    <source>
        <dbReference type="PROSITE" id="PS50850"/>
    </source>
</evidence>
<feature type="transmembrane region" description="Helical" evidence="6">
    <location>
        <begin position="14"/>
        <end position="32"/>
    </location>
</feature>
<dbReference type="SUPFAM" id="SSF103473">
    <property type="entry name" value="MFS general substrate transporter"/>
    <property type="match status" value="1"/>
</dbReference>
<dbReference type="GO" id="GO:0022857">
    <property type="term" value="F:transmembrane transporter activity"/>
    <property type="evidence" value="ECO:0007669"/>
    <property type="project" value="InterPro"/>
</dbReference>
<dbReference type="AlphaFoldDB" id="A0AAN7TER6"/>
<organism evidence="8 9">
    <name type="scientific">Meristemomyces frigidus</name>
    <dbReference type="NCBI Taxonomy" id="1508187"/>
    <lineage>
        <taxon>Eukaryota</taxon>
        <taxon>Fungi</taxon>
        <taxon>Dikarya</taxon>
        <taxon>Ascomycota</taxon>
        <taxon>Pezizomycotina</taxon>
        <taxon>Dothideomycetes</taxon>
        <taxon>Dothideomycetidae</taxon>
        <taxon>Mycosphaerellales</taxon>
        <taxon>Teratosphaeriaceae</taxon>
        <taxon>Meristemomyces</taxon>
    </lineage>
</organism>
<dbReference type="Gene3D" id="1.20.1720.10">
    <property type="entry name" value="Multidrug resistance protein D"/>
    <property type="match status" value="1"/>
</dbReference>
<evidence type="ECO:0000313" key="9">
    <source>
        <dbReference type="Proteomes" id="UP001310890"/>
    </source>
</evidence>
<proteinExistence type="predicted"/>
<feature type="transmembrane region" description="Helical" evidence="6">
    <location>
        <begin position="443"/>
        <end position="461"/>
    </location>
</feature>